<dbReference type="PATRIC" id="fig|1216932.3.peg.711"/>
<protein>
    <submittedName>
        <fullName evidence="2">Putative membrane protein</fullName>
    </submittedName>
</protein>
<dbReference type="AlphaFoldDB" id="W6SE46"/>
<dbReference type="Proteomes" id="UP000019426">
    <property type="component" value="Chromosome M2/40_rep1"/>
</dbReference>
<evidence type="ECO:0000313" key="3">
    <source>
        <dbReference type="Proteomes" id="UP000019426"/>
    </source>
</evidence>
<dbReference type="HOGENOM" id="CLU_2011250_0_0_9"/>
<evidence type="ECO:0000313" key="2">
    <source>
        <dbReference type="EMBL" id="CDM67890.1"/>
    </source>
</evidence>
<feature type="transmembrane region" description="Helical" evidence="1">
    <location>
        <begin position="72"/>
        <end position="90"/>
    </location>
</feature>
<accession>W6SE46</accession>
<dbReference type="RefSeq" id="WP_044036532.1">
    <property type="nucleotide sequence ID" value="NZ_HG917868.1"/>
</dbReference>
<evidence type="ECO:0000256" key="1">
    <source>
        <dbReference type="SAM" id="Phobius"/>
    </source>
</evidence>
<keyword evidence="1" id="KW-0472">Membrane</keyword>
<feature type="transmembrane region" description="Helical" evidence="1">
    <location>
        <begin position="6"/>
        <end position="26"/>
    </location>
</feature>
<gene>
    <name evidence="2" type="ORF">CM240_0725</name>
</gene>
<keyword evidence="1" id="KW-1133">Transmembrane helix</keyword>
<sequence>MISSAASIILFLLWIIYLGLLAYTIYKVYPLKSKGSYSKKIVKEVIIIAGLQILIFVLWIIFYYFITNLAMVFLLTILDMVLVLNMILTVEKLDYDPLNSYIPYLYSFSIISIIVYWLWIMNL</sequence>
<keyword evidence="3" id="KW-1185">Reference proteome</keyword>
<keyword evidence="1" id="KW-0812">Transmembrane</keyword>
<dbReference type="STRING" id="1216932.CM240_0725"/>
<dbReference type="KEGG" id="clt:CM240_0725"/>
<reference evidence="2 3" key="1">
    <citation type="submission" date="2013-11" db="EMBL/GenBank/DDBJ databases">
        <title>Complete genome sequence of Clostridum sp. M2/40.</title>
        <authorList>
            <person name="Wibberg D."/>
            <person name="Puehler A."/>
            <person name="Schlueter A."/>
        </authorList>
    </citation>
    <scope>NUCLEOTIDE SEQUENCE [LARGE SCALE GENOMIC DNA]</scope>
    <source>
        <strain evidence="3">M2/40</strain>
    </source>
</reference>
<name>W6SE46_9CLOT</name>
<organism evidence="2 3">
    <name type="scientific">Clostridium bornimense</name>
    <dbReference type="NCBI Taxonomy" id="1216932"/>
    <lineage>
        <taxon>Bacteria</taxon>
        <taxon>Bacillati</taxon>
        <taxon>Bacillota</taxon>
        <taxon>Clostridia</taxon>
        <taxon>Eubacteriales</taxon>
        <taxon>Clostridiaceae</taxon>
        <taxon>Clostridium</taxon>
    </lineage>
</organism>
<proteinExistence type="predicted"/>
<feature type="transmembrane region" description="Helical" evidence="1">
    <location>
        <begin position="46"/>
        <end position="66"/>
    </location>
</feature>
<feature type="transmembrane region" description="Helical" evidence="1">
    <location>
        <begin position="102"/>
        <end position="120"/>
    </location>
</feature>
<dbReference type="EMBL" id="HG917868">
    <property type="protein sequence ID" value="CDM67890.1"/>
    <property type="molecule type" value="Genomic_DNA"/>
</dbReference>